<proteinExistence type="predicted"/>
<feature type="region of interest" description="Disordered" evidence="2">
    <location>
        <begin position="1"/>
        <end position="70"/>
    </location>
</feature>
<dbReference type="Proteomes" id="UP000828390">
    <property type="component" value="Unassembled WGS sequence"/>
</dbReference>
<reference evidence="3" key="1">
    <citation type="journal article" date="2019" name="bioRxiv">
        <title>The Genome of the Zebra Mussel, Dreissena polymorpha: A Resource for Invasive Species Research.</title>
        <authorList>
            <person name="McCartney M.A."/>
            <person name="Auch B."/>
            <person name="Kono T."/>
            <person name="Mallez S."/>
            <person name="Zhang Y."/>
            <person name="Obille A."/>
            <person name="Becker A."/>
            <person name="Abrahante J.E."/>
            <person name="Garbe J."/>
            <person name="Badalamenti J.P."/>
            <person name="Herman A."/>
            <person name="Mangelson H."/>
            <person name="Liachko I."/>
            <person name="Sullivan S."/>
            <person name="Sone E.D."/>
            <person name="Koren S."/>
            <person name="Silverstein K.A.T."/>
            <person name="Beckman K.B."/>
            <person name="Gohl D.M."/>
        </authorList>
    </citation>
    <scope>NUCLEOTIDE SEQUENCE</scope>
    <source>
        <strain evidence="3">Duluth1</strain>
        <tissue evidence="3">Whole animal</tissue>
    </source>
</reference>
<organism evidence="3 4">
    <name type="scientific">Dreissena polymorpha</name>
    <name type="common">Zebra mussel</name>
    <name type="synonym">Mytilus polymorpha</name>
    <dbReference type="NCBI Taxonomy" id="45954"/>
    <lineage>
        <taxon>Eukaryota</taxon>
        <taxon>Metazoa</taxon>
        <taxon>Spiralia</taxon>
        <taxon>Lophotrochozoa</taxon>
        <taxon>Mollusca</taxon>
        <taxon>Bivalvia</taxon>
        <taxon>Autobranchia</taxon>
        <taxon>Heteroconchia</taxon>
        <taxon>Euheterodonta</taxon>
        <taxon>Imparidentia</taxon>
        <taxon>Neoheterodontei</taxon>
        <taxon>Myida</taxon>
        <taxon>Dreissenoidea</taxon>
        <taxon>Dreissenidae</taxon>
        <taxon>Dreissena</taxon>
    </lineage>
</organism>
<evidence type="ECO:0000313" key="4">
    <source>
        <dbReference type="Proteomes" id="UP000828390"/>
    </source>
</evidence>
<comment type="caution">
    <text evidence="3">The sequence shown here is derived from an EMBL/GenBank/DDBJ whole genome shotgun (WGS) entry which is preliminary data.</text>
</comment>
<name>A0A9D4I388_DREPO</name>
<sequence>MKKRQHSSTASETTNAEASILDSTVFENEDNAAKNTPLNSNKQKKSKPDSKKQKTMSTFVKSASNETNMTSEQCIEKKLEEINNKLSKVLTKEDSSFIREIVKETVEQIMEKLLGTVLRRLEILEGSVFEQKRDIEKLQNDVLEKNKQIEELKSKNEMLHTEKSTSAIHNEFENNTEQYSRRNNIRMTGVLDDQERQSSSTVTQKIVSLVNEHLGIPITPSDIDIAHRLGKFKPTEKQAYYYKICETTNESRHLTKS</sequence>
<evidence type="ECO:0000313" key="3">
    <source>
        <dbReference type="EMBL" id="KAH3742072.1"/>
    </source>
</evidence>
<feature type="compositionally biased region" description="Polar residues" evidence="2">
    <location>
        <begin position="7"/>
        <end position="26"/>
    </location>
</feature>
<reference evidence="3" key="2">
    <citation type="submission" date="2020-11" db="EMBL/GenBank/DDBJ databases">
        <authorList>
            <person name="McCartney M.A."/>
            <person name="Auch B."/>
            <person name="Kono T."/>
            <person name="Mallez S."/>
            <person name="Becker A."/>
            <person name="Gohl D.M."/>
            <person name="Silverstein K.A.T."/>
            <person name="Koren S."/>
            <person name="Bechman K.B."/>
            <person name="Herman A."/>
            <person name="Abrahante J.E."/>
            <person name="Garbe J."/>
        </authorList>
    </citation>
    <scope>NUCLEOTIDE SEQUENCE</scope>
    <source>
        <strain evidence="3">Duluth1</strain>
        <tissue evidence="3">Whole animal</tissue>
    </source>
</reference>
<dbReference type="AlphaFoldDB" id="A0A9D4I388"/>
<keyword evidence="4" id="KW-1185">Reference proteome</keyword>
<accession>A0A9D4I388</accession>
<protein>
    <submittedName>
        <fullName evidence="3">Uncharacterized protein</fullName>
    </submittedName>
</protein>
<feature type="coiled-coil region" evidence="1">
    <location>
        <begin position="121"/>
        <end position="162"/>
    </location>
</feature>
<feature type="compositionally biased region" description="Polar residues" evidence="2">
    <location>
        <begin position="55"/>
        <end position="70"/>
    </location>
</feature>
<keyword evidence="1" id="KW-0175">Coiled coil</keyword>
<evidence type="ECO:0000256" key="1">
    <source>
        <dbReference type="SAM" id="Coils"/>
    </source>
</evidence>
<evidence type="ECO:0000256" key="2">
    <source>
        <dbReference type="SAM" id="MobiDB-lite"/>
    </source>
</evidence>
<dbReference type="EMBL" id="JAIWYP010000011">
    <property type="protein sequence ID" value="KAH3742072.1"/>
    <property type="molecule type" value="Genomic_DNA"/>
</dbReference>
<gene>
    <name evidence="3" type="ORF">DPMN_048806</name>
</gene>